<protein>
    <submittedName>
        <fullName evidence="2">Uncharacterized protein</fullName>
    </submittedName>
</protein>
<dbReference type="Proteomes" id="UP000887565">
    <property type="component" value="Unplaced"/>
</dbReference>
<dbReference type="WBParaSite" id="nRc.2.0.1.t12167-RA">
    <property type="protein sequence ID" value="nRc.2.0.1.t12167-RA"/>
    <property type="gene ID" value="nRc.2.0.1.g12167"/>
</dbReference>
<organism evidence="1 2">
    <name type="scientific">Romanomermis culicivorax</name>
    <name type="common">Nematode worm</name>
    <dbReference type="NCBI Taxonomy" id="13658"/>
    <lineage>
        <taxon>Eukaryota</taxon>
        <taxon>Metazoa</taxon>
        <taxon>Ecdysozoa</taxon>
        <taxon>Nematoda</taxon>
        <taxon>Enoplea</taxon>
        <taxon>Dorylaimia</taxon>
        <taxon>Mermithida</taxon>
        <taxon>Mermithoidea</taxon>
        <taxon>Mermithidae</taxon>
        <taxon>Romanomermis</taxon>
    </lineage>
</organism>
<name>A0A915IE40_ROMCU</name>
<dbReference type="AlphaFoldDB" id="A0A915IE40"/>
<proteinExistence type="predicted"/>
<reference evidence="2" key="1">
    <citation type="submission" date="2022-11" db="UniProtKB">
        <authorList>
            <consortium name="WormBaseParasite"/>
        </authorList>
    </citation>
    <scope>IDENTIFICATION</scope>
</reference>
<evidence type="ECO:0000313" key="1">
    <source>
        <dbReference type="Proteomes" id="UP000887565"/>
    </source>
</evidence>
<evidence type="ECO:0000313" key="2">
    <source>
        <dbReference type="WBParaSite" id="nRc.2.0.1.t12167-RA"/>
    </source>
</evidence>
<keyword evidence="1" id="KW-1185">Reference proteome</keyword>
<accession>A0A915IE40</accession>
<sequence length="85" mass="10235">MKRTTSTANMVEPTETSKATNSFIAPRITDFIIEKPTEPWIARLNQYISYQKKQHRQDDRFFFEDEYNIKGMIRIAEFEHRFETV</sequence>